<dbReference type="Proteomes" id="UP000290204">
    <property type="component" value="Unassembled WGS sequence"/>
</dbReference>
<organism evidence="1 2">
    <name type="scientific">Lacibacter luteus</name>
    <dbReference type="NCBI Taxonomy" id="2508719"/>
    <lineage>
        <taxon>Bacteria</taxon>
        <taxon>Pseudomonadati</taxon>
        <taxon>Bacteroidota</taxon>
        <taxon>Chitinophagia</taxon>
        <taxon>Chitinophagales</taxon>
        <taxon>Chitinophagaceae</taxon>
        <taxon>Lacibacter</taxon>
    </lineage>
</organism>
<dbReference type="RefSeq" id="WP_129132387.1">
    <property type="nucleotide sequence ID" value="NZ_SDHW01000006.1"/>
</dbReference>
<protein>
    <submittedName>
        <fullName evidence="1">Uncharacterized protein</fullName>
    </submittedName>
</protein>
<comment type="caution">
    <text evidence="1">The sequence shown here is derived from an EMBL/GenBank/DDBJ whole genome shotgun (WGS) entry which is preliminary data.</text>
</comment>
<keyword evidence="2" id="KW-1185">Reference proteome</keyword>
<proteinExistence type="predicted"/>
<sequence length="137" mass="15534">MDLVEEEGKKTRRKSLHADLLNSRHSEGDLASVSPIREFMEIDFFLFLFGTGKTKGEFRGMWYPRSVVYLSHVPEFIKDAVDYSHAIRLAHILGAGDVEELKKRLHGSERLGFDWSSPIRDRDIDSIGSTGGAVIIR</sequence>
<dbReference type="AlphaFoldDB" id="A0A4Q1CF99"/>
<evidence type="ECO:0000313" key="2">
    <source>
        <dbReference type="Proteomes" id="UP000290204"/>
    </source>
</evidence>
<evidence type="ECO:0000313" key="1">
    <source>
        <dbReference type="EMBL" id="RXK58584.1"/>
    </source>
</evidence>
<name>A0A4Q1CF99_9BACT</name>
<gene>
    <name evidence="1" type="ORF">ESA94_18305</name>
</gene>
<accession>A0A4Q1CF99</accession>
<reference evidence="1 2" key="1">
    <citation type="submission" date="2019-01" db="EMBL/GenBank/DDBJ databases">
        <title>Lacibacter sp. strain TTM-7.</title>
        <authorList>
            <person name="Chen W.-M."/>
        </authorList>
    </citation>
    <scope>NUCLEOTIDE SEQUENCE [LARGE SCALE GENOMIC DNA]</scope>
    <source>
        <strain evidence="1 2">TTM-7</strain>
    </source>
</reference>
<dbReference type="EMBL" id="SDHW01000006">
    <property type="protein sequence ID" value="RXK58584.1"/>
    <property type="molecule type" value="Genomic_DNA"/>
</dbReference>